<dbReference type="EMBL" id="AOIO01000003">
    <property type="protein sequence ID" value="ELZ06003.1"/>
    <property type="molecule type" value="Genomic_DNA"/>
</dbReference>
<sequence length="293" mass="32147">MSTETTPRIDRSDSQPTERTPSEDQSDSNRAEANDTVELLAEENRRLRAEYARTRRTTYRRTAFWIAAIGVVAVGGGLWLPDARQVLFALGATGLFGGVLTYYLTPSRFIPADIGERVYATGATNLLALADELGLREEYHYLPSSDSRPPRLFVPQQTDSDLPDDRSGPIVTHAAERGLILEPTGSGLFTEFERALNGSLPTAATQIATELGDGVAEQLALADRVETSVTPDDGRATVTIESNAFGDVDRFDHPIASFFAIGFAEGLDRPVELEIDPGEKSAEWLLTYRWETH</sequence>
<evidence type="ECO:0000259" key="3">
    <source>
        <dbReference type="Pfam" id="PF25939"/>
    </source>
</evidence>
<dbReference type="InterPro" id="IPR058288">
    <property type="entry name" value="DUF7982"/>
</dbReference>
<feature type="region of interest" description="Disordered" evidence="1">
    <location>
        <begin position="141"/>
        <end position="167"/>
    </location>
</feature>
<keyword evidence="2" id="KW-0812">Transmembrane</keyword>
<evidence type="ECO:0000256" key="1">
    <source>
        <dbReference type="SAM" id="MobiDB-lite"/>
    </source>
</evidence>
<feature type="region of interest" description="Disordered" evidence="1">
    <location>
        <begin position="1"/>
        <end position="35"/>
    </location>
</feature>
<feature type="domain" description="DUF7982" evidence="3">
    <location>
        <begin position="31"/>
        <end position="290"/>
    </location>
</feature>
<evidence type="ECO:0000313" key="4">
    <source>
        <dbReference type="EMBL" id="ELZ06003.1"/>
    </source>
</evidence>
<dbReference type="RefSeq" id="WP_006106810.1">
    <property type="nucleotide sequence ID" value="NZ_AOIO01000003.1"/>
</dbReference>
<proteinExistence type="predicted"/>
<evidence type="ECO:0000256" key="2">
    <source>
        <dbReference type="SAM" id="Phobius"/>
    </source>
</evidence>
<accession>M0B6Y4</accession>
<gene>
    <name evidence="4" type="ORF">C481_00675</name>
</gene>
<keyword evidence="2" id="KW-1133">Transmembrane helix</keyword>
<dbReference type="AlphaFoldDB" id="M0B6Y4"/>
<dbReference type="STRING" id="29540.C481_00675"/>
<dbReference type="Pfam" id="PF25939">
    <property type="entry name" value="DUF7982"/>
    <property type="match status" value="1"/>
</dbReference>
<feature type="transmembrane region" description="Helical" evidence="2">
    <location>
        <begin position="62"/>
        <end position="80"/>
    </location>
</feature>
<organism evidence="4 5">
    <name type="scientific">Natrialba asiatica (strain ATCC 700177 / DSM 12278 / JCM 9576 / FERM P-10747 / NBRC 102637 / 172P1)</name>
    <dbReference type="NCBI Taxonomy" id="29540"/>
    <lineage>
        <taxon>Archaea</taxon>
        <taxon>Methanobacteriati</taxon>
        <taxon>Methanobacteriota</taxon>
        <taxon>Stenosarchaea group</taxon>
        <taxon>Halobacteria</taxon>
        <taxon>Halobacteriales</taxon>
        <taxon>Natrialbaceae</taxon>
        <taxon>Natrialba</taxon>
    </lineage>
</organism>
<dbReference type="Proteomes" id="UP000011554">
    <property type="component" value="Unassembled WGS sequence"/>
</dbReference>
<keyword evidence="2" id="KW-0472">Membrane</keyword>
<dbReference type="OrthoDB" id="214277at2157"/>
<reference evidence="4 5" key="1">
    <citation type="journal article" date="2014" name="PLoS Genet.">
        <title>Phylogenetically driven sequencing of extremely halophilic archaea reveals strategies for static and dynamic osmo-response.</title>
        <authorList>
            <person name="Becker E.A."/>
            <person name="Seitzer P.M."/>
            <person name="Tritt A."/>
            <person name="Larsen D."/>
            <person name="Krusor M."/>
            <person name="Yao A.I."/>
            <person name="Wu D."/>
            <person name="Madern D."/>
            <person name="Eisen J.A."/>
            <person name="Darling A.E."/>
            <person name="Facciotti M.T."/>
        </authorList>
    </citation>
    <scope>NUCLEOTIDE SEQUENCE [LARGE SCALE GENOMIC DNA]</scope>
    <source>
        <strain evidence="4 5">DSM 12278</strain>
    </source>
</reference>
<dbReference type="PATRIC" id="fig|29540.5.peg.139"/>
<feature type="transmembrane region" description="Helical" evidence="2">
    <location>
        <begin position="86"/>
        <end position="104"/>
    </location>
</feature>
<dbReference type="eggNOG" id="arCOG03442">
    <property type="taxonomic scope" value="Archaea"/>
</dbReference>
<evidence type="ECO:0000313" key="5">
    <source>
        <dbReference type="Proteomes" id="UP000011554"/>
    </source>
</evidence>
<keyword evidence="5" id="KW-1185">Reference proteome</keyword>
<comment type="caution">
    <text evidence="4">The sequence shown here is derived from an EMBL/GenBank/DDBJ whole genome shotgun (WGS) entry which is preliminary data.</text>
</comment>
<name>M0B6Y4_NATA1</name>
<protein>
    <recommendedName>
        <fullName evidence="3">DUF7982 domain-containing protein</fullName>
    </recommendedName>
</protein>